<accession>A0A9X2J827</accession>
<dbReference type="AlphaFoldDB" id="A0A9X2J827"/>
<keyword evidence="2" id="KW-1185">Reference proteome</keyword>
<dbReference type="RefSeq" id="WP_252467693.1">
    <property type="nucleotide sequence ID" value="NZ_JALBWM010000049.1"/>
</dbReference>
<dbReference type="Proteomes" id="UP001139028">
    <property type="component" value="Unassembled WGS sequence"/>
</dbReference>
<dbReference type="SUPFAM" id="SSF51182">
    <property type="entry name" value="RmlC-like cupins"/>
    <property type="match status" value="1"/>
</dbReference>
<evidence type="ECO:0000313" key="2">
    <source>
        <dbReference type="Proteomes" id="UP001139028"/>
    </source>
</evidence>
<organism evidence="1 2">
    <name type="scientific">Microbulbifer okhotskensis</name>
    <dbReference type="NCBI Taxonomy" id="2926617"/>
    <lineage>
        <taxon>Bacteria</taxon>
        <taxon>Pseudomonadati</taxon>
        <taxon>Pseudomonadota</taxon>
        <taxon>Gammaproteobacteria</taxon>
        <taxon>Cellvibrionales</taxon>
        <taxon>Microbulbiferaceae</taxon>
        <taxon>Microbulbifer</taxon>
    </lineage>
</organism>
<evidence type="ECO:0000313" key="1">
    <source>
        <dbReference type="EMBL" id="MCO1335101.1"/>
    </source>
</evidence>
<dbReference type="Gene3D" id="2.60.120.10">
    <property type="entry name" value="Jelly Rolls"/>
    <property type="match status" value="1"/>
</dbReference>
<name>A0A9X2J827_9GAMM</name>
<proteinExistence type="predicted"/>
<sequence length="168" mass="19013">MESDSLKTCVEDLKAGWRGLDSLSILKCQEALAKLSRSSSDEAWLDDLHKRREPAVELYRDAGKGFILLAHVEPHGLYRQPHNHGNGWAFYAVQSGEMEISTYALMNGEGGERLVTRGYYSMKPGKCSVFLPGDIHDTRCQSEYTLMFRLTSCDFSEEKRAGRLRVFS</sequence>
<protein>
    <recommendedName>
        <fullName evidence="3">Cysteine dioxygenase type I</fullName>
    </recommendedName>
</protein>
<dbReference type="InterPro" id="IPR014710">
    <property type="entry name" value="RmlC-like_jellyroll"/>
</dbReference>
<dbReference type="EMBL" id="JALBWM010000049">
    <property type="protein sequence ID" value="MCO1335101.1"/>
    <property type="molecule type" value="Genomic_DNA"/>
</dbReference>
<comment type="caution">
    <text evidence="1">The sequence shown here is derived from an EMBL/GenBank/DDBJ whole genome shotgun (WGS) entry which is preliminary data.</text>
</comment>
<dbReference type="InterPro" id="IPR011051">
    <property type="entry name" value="RmlC_Cupin_sf"/>
</dbReference>
<reference evidence="1" key="1">
    <citation type="journal article" date="2022" name="Arch. Microbiol.">
        <title>Microbulbifer okhotskensis sp. nov., isolated from a deep bottom sediment of the Okhotsk Sea.</title>
        <authorList>
            <person name="Romanenko L."/>
            <person name="Kurilenko V."/>
            <person name="Otstavnykh N."/>
            <person name="Velansky P."/>
            <person name="Isaeva M."/>
            <person name="Mikhailov V."/>
        </authorList>
    </citation>
    <scope>NUCLEOTIDE SEQUENCE</scope>
    <source>
        <strain evidence="1">OS29</strain>
    </source>
</reference>
<evidence type="ECO:0008006" key="3">
    <source>
        <dbReference type="Google" id="ProtNLM"/>
    </source>
</evidence>
<gene>
    <name evidence="1" type="ORF">MO867_12240</name>
</gene>